<dbReference type="GO" id="GO:0016987">
    <property type="term" value="F:sigma factor activity"/>
    <property type="evidence" value="ECO:0007669"/>
    <property type="project" value="UniProtKB-KW"/>
</dbReference>
<evidence type="ECO:0008006" key="8">
    <source>
        <dbReference type="Google" id="ProtNLM"/>
    </source>
</evidence>
<dbReference type="Gene3D" id="1.10.1740.10">
    <property type="match status" value="1"/>
</dbReference>
<evidence type="ECO:0000256" key="4">
    <source>
        <dbReference type="ARBA" id="ARBA00023163"/>
    </source>
</evidence>
<feature type="domain" description="RNA polymerase sigma factor 70 region 4 type 2" evidence="6">
    <location>
        <begin position="112"/>
        <end position="164"/>
    </location>
</feature>
<dbReference type="NCBIfam" id="TIGR02937">
    <property type="entry name" value="sigma70-ECF"/>
    <property type="match status" value="1"/>
</dbReference>
<comment type="similarity">
    <text evidence="1">Belongs to the sigma-70 factor family. ECF subfamily.</text>
</comment>
<reference evidence="7" key="1">
    <citation type="submission" date="2018-06" db="EMBL/GenBank/DDBJ databases">
        <authorList>
            <person name="Zhirakovskaya E."/>
        </authorList>
    </citation>
    <scope>NUCLEOTIDE SEQUENCE</scope>
</reference>
<evidence type="ECO:0000313" key="7">
    <source>
        <dbReference type="EMBL" id="VAV90593.1"/>
    </source>
</evidence>
<dbReference type="Pfam" id="PF04542">
    <property type="entry name" value="Sigma70_r2"/>
    <property type="match status" value="1"/>
</dbReference>
<accession>A0A3B0S2B0</accession>
<sequence>MKKKQASFIEQMYQDNHEGFLRFLLQKTRNREDALDILQEAFQKLMNRDGLCDMENPRAYLYRTAINIIIDRQRKGQHHIKYIREVTGDTVAFPASDVIPPDRHVAARQELEAVYRALDFLPEKCRRAFLMHREQHMTYGTIAENLDVSVSMVEKYIIQALKHLRRKLK</sequence>
<evidence type="ECO:0000256" key="3">
    <source>
        <dbReference type="ARBA" id="ARBA00023082"/>
    </source>
</evidence>
<evidence type="ECO:0000256" key="2">
    <source>
        <dbReference type="ARBA" id="ARBA00023015"/>
    </source>
</evidence>
<evidence type="ECO:0000256" key="1">
    <source>
        <dbReference type="ARBA" id="ARBA00010641"/>
    </source>
</evidence>
<keyword evidence="4" id="KW-0804">Transcription</keyword>
<name>A0A3B0S2B0_9ZZZZ</name>
<dbReference type="InterPro" id="IPR013324">
    <property type="entry name" value="RNA_pol_sigma_r3/r4-like"/>
</dbReference>
<dbReference type="Pfam" id="PF08281">
    <property type="entry name" value="Sigma70_r4_2"/>
    <property type="match status" value="1"/>
</dbReference>
<dbReference type="GO" id="GO:0006352">
    <property type="term" value="P:DNA-templated transcription initiation"/>
    <property type="evidence" value="ECO:0007669"/>
    <property type="project" value="InterPro"/>
</dbReference>
<dbReference type="Gene3D" id="1.10.10.10">
    <property type="entry name" value="Winged helix-like DNA-binding domain superfamily/Winged helix DNA-binding domain"/>
    <property type="match status" value="1"/>
</dbReference>
<dbReference type="InterPro" id="IPR013249">
    <property type="entry name" value="RNA_pol_sigma70_r4_t2"/>
</dbReference>
<organism evidence="7">
    <name type="scientific">hydrothermal vent metagenome</name>
    <dbReference type="NCBI Taxonomy" id="652676"/>
    <lineage>
        <taxon>unclassified sequences</taxon>
        <taxon>metagenomes</taxon>
        <taxon>ecological metagenomes</taxon>
    </lineage>
</organism>
<dbReference type="SUPFAM" id="SSF88946">
    <property type="entry name" value="Sigma2 domain of RNA polymerase sigma factors"/>
    <property type="match status" value="1"/>
</dbReference>
<evidence type="ECO:0000259" key="5">
    <source>
        <dbReference type="Pfam" id="PF04542"/>
    </source>
</evidence>
<protein>
    <recommendedName>
        <fullName evidence="8">RNA polymerase ECF-type sigma factor</fullName>
    </recommendedName>
</protein>
<gene>
    <name evidence="7" type="ORF">MNBD_ALPHA02-1583</name>
</gene>
<dbReference type="GO" id="GO:0003677">
    <property type="term" value="F:DNA binding"/>
    <property type="evidence" value="ECO:0007669"/>
    <property type="project" value="InterPro"/>
</dbReference>
<keyword evidence="2" id="KW-0805">Transcription regulation</keyword>
<dbReference type="InterPro" id="IPR014284">
    <property type="entry name" value="RNA_pol_sigma-70_dom"/>
</dbReference>
<dbReference type="InterPro" id="IPR007627">
    <property type="entry name" value="RNA_pol_sigma70_r2"/>
</dbReference>
<dbReference type="InterPro" id="IPR036388">
    <property type="entry name" value="WH-like_DNA-bd_sf"/>
</dbReference>
<dbReference type="EMBL" id="UOED01000059">
    <property type="protein sequence ID" value="VAV90593.1"/>
    <property type="molecule type" value="Genomic_DNA"/>
</dbReference>
<keyword evidence="3" id="KW-0731">Sigma factor</keyword>
<dbReference type="PANTHER" id="PTHR43133:SF63">
    <property type="entry name" value="RNA POLYMERASE SIGMA FACTOR FECI-RELATED"/>
    <property type="match status" value="1"/>
</dbReference>
<feature type="domain" description="RNA polymerase sigma-70 region 2" evidence="5">
    <location>
        <begin position="12"/>
        <end position="77"/>
    </location>
</feature>
<proteinExistence type="inferred from homology"/>
<dbReference type="InterPro" id="IPR039425">
    <property type="entry name" value="RNA_pol_sigma-70-like"/>
</dbReference>
<dbReference type="InterPro" id="IPR013325">
    <property type="entry name" value="RNA_pol_sigma_r2"/>
</dbReference>
<dbReference type="PANTHER" id="PTHR43133">
    <property type="entry name" value="RNA POLYMERASE ECF-TYPE SIGMA FACTO"/>
    <property type="match status" value="1"/>
</dbReference>
<dbReference type="AlphaFoldDB" id="A0A3B0S2B0"/>
<evidence type="ECO:0000259" key="6">
    <source>
        <dbReference type="Pfam" id="PF08281"/>
    </source>
</evidence>
<dbReference type="SUPFAM" id="SSF88659">
    <property type="entry name" value="Sigma3 and sigma4 domains of RNA polymerase sigma factors"/>
    <property type="match status" value="1"/>
</dbReference>